<dbReference type="PRINTS" id="PR00315">
    <property type="entry name" value="ELONGATNFCT"/>
</dbReference>
<comment type="function">
    <text evidence="6">Mitochondrial GTPase that catalyzes the GTP-dependent ribosomal translocation step during translation elongation. During this step, the ribosome changes from the pre-translocational (PRE) to the post-translocational (POST) state as the newly formed A-site-bound peptidyl-tRNA and P-site-bound deacylated tRNA move to the P and E sites, respectively. Catalyzes the coordinated movement of the two tRNA molecules, the mRNA and conformational changes in the ribosome.</text>
</comment>
<gene>
    <name evidence="8" type="ORF">QSP1433_LOCUS6816</name>
</gene>
<dbReference type="Pfam" id="PF03764">
    <property type="entry name" value="EFG_IV"/>
    <property type="match status" value="1"/>
</dbReference>
<keyword evidence="3 6" id="KW-0251">Elongation factor</keyword>
<feature type="binding site" evidence="6">
    <location>
        <begin position="187"/>
        <end position="190"/>
    </location>
    <ligand>
        <name>GTP</name>
        <dbReference type="ChEBI" id="CHEBI:37565"/>
    </ligand>
</feature>
<dbReference type="GO" id="GO:0005739">
    <property type="term" value="C:mitochondrion"/>
    <property type="evidence" value="ECO:0007669"/>
    <property type="project" value="UniProtKB-SubCell"/>
</dbReference>
<dbReference type="InterPro" id="IPR035647">
    <property type="entry name" value="EFG_III/V"/>
</dbReference>
<name>A0A7S2WCY4_9STRA</name>
<dbReference type="CDD" id="cd16262">
    <property type="entry name" value="EFG_III"/>
    <property type="match status" value="1"/>
</dbReference>
<dbReference type="UniPathway" id="UPA00345"/>
<keyword evidence="4 6" id="KW-0648">Protein biosynthesis</keyword>
<dbReference type="InterPro" id="IPR027417">
    <property type="entry name" value="P-loop_NTPase"/>
</dbReference>
<dbReference type="Gene3D" id="3.30.70.870">
    <property type="entry name" value="Elongation Factor G (Translational Gtpase), domain 3"/>
    <property type="match status" value="1"/>
</dbReference>
<dbReference type="PANTHER" id="PTHR43636:SF2">
    <property type="entry name" value="ELONGATION FACTOR G, MITOCHONDRIAL"/>
    <property type="match status" value="1"/>
</dbReference>
<dbReference type="FunFam" id="2.40.30.10:FF:000022">
    <property type="entry name" value="Elongation factor G, mitochondrial"/>
    <property type="match status" value="1"/>
</dbReference>
<dbReference type="SMART" id="SM00889">
    <property type="entry name" value="EFG_IV"/>
    <property type="match status" value="1"/>
</dbReference>
<dbReference type="Pfam" id="PF00009">
    <property type="entry name" value="GTP_EFTU"/>
    <property type="match status" value="1"/>
</dbReference>
<reference evidence="8" key="1">
    <citation type="submission" date="2021-01" db="EMBL/GenBank/DDBJ databases">
        <authorList>
            <person name="Corre E."/>
            <person name="Pelletier E."/>
            <person name="Niang G."/>
            <person name="Scheremetjew M."/>
            <person name="Finn R."/>
            <person name="Kale V."/>
            <person name="Holt S."/>
            <person name="Cochrane G."/>
            <person name="Meng A."/>
            <person name="Brown T."/>
            <person name="Cohen L."/>
        </authorList>
    </citation>
    <scope>NUCLEOTIDE SEQUENCE</scope>
    <source>
        <strain evidence="8">NY070348D</strain>
    </source>
</reference>
<dbReference type="CDD" id="cd01886">
    <property type="entry name" value="EF-G"/>
    <property type="match status" value="1"/>
</dbReference>
<organism evidence="8">
    <name type="scientific">Mucochytrium quahogii</name>
    <dbReference type="NCBI Taxonomy" id="96639"/>
    <lineage>
        <taxon>Eukaryota</taxon>
        <taxon>Sar</taxon>
        <taxon>Stramenopiles</taxon>
        <taxon>Bigyra</taxon>
        <taxon>Labyrinthulomycetes</taxon>
        <taxon>Thraustochytrida</taxon>
        <taxon>Thraustochytriidae</taxon>
        <taxon>Mucochytrium</taxon>
    </lineage>
</organism>
<dbReference type="InterPro" id="IPR020568">
    <property type="entry name" value="Ribosomal_Su5_D2-typ_SF"/>
</dbReference>
<dbReference type="InterPro" id="IPR005517">
    <property type="entry name" value="Transl_elong_EFG/EF2_IV"/>
</dbReference>
<dbReference type="InterPro" id="IPR005225">
    <property type="entry name" value="Small_GTP-bd"/>
</dbReference>
<dbReference type="Gene3D" id="3.30.70.240">
    <property type="match status" value="1"/>
</dbReference>
<dbReference type="HAMAP" id="MF_00054_B">
    <property type="entry name" value="EF_G_EF_2_B"/>
    <property type="match status" value="1"/>
</dbReference>
<dbReference type="InterPro" id="IPR009022">
    <property type="entry name" value="EFG_III"/>
</dbReference>
<comment type="subcellular location">
    <subcellularLocation>
        <location evidence="6">Mitochondrion</location>
    </subcellularLocation>
</comment>
<evidence type="ECO:0000256" key="6">
    <source>
        <dbReference type="HAMAP-Rule" id="MF_03061"/>
    </source>
</evidence>
<dbReference type="GO" id="GO:0003746">
    <property type="term" value="F:translation elongation factor activity"/>
    <property type="evidence" value="ECO:0007669"/>
    <property type="project" value="UniProtKB-UniRule"/>
</dbReference>
<dbReference type="SMART" id="SM00838">
    <property type="entry name" value="EFG_C"/>
    <property type="match status" value="1"/>
</dbReference>
<dbReference type="GO" id="GO:0070125">
    <property type="term" value="P:mitochondrial translational elongation"/>
    <property type="evidence" value="ECO:0007669"/>
    <property type="project" value="UniProtKB-UniRule"/>
</dbReference>
<keyword evidence="6" id="KW-0496">Mitochondrion</keyword>
<dbReference type="EMBL" id="HBHK01010870">
    <property type="protein sequence ID" value="CAD9680161.1"/>
    <property type="molecule type" value="Transcribed_RNA"/>
</dbReference>
<dbReference type="AlphaFoldDB" id="A0A7S2WCY4"/>
<feature type="binding site" evidence="6">
    <location>
        <begin position="66"/>
        <end position="73"/>
    </location>
    <ligand>
        <name>GTP</name>
        <dbReference type="ChEBI" id="CHEBI:37565"/>
    </ligand>
</feature>
<dbReference type="InterPro" id="IPR000640">
    <property type="entry name" value="EFG_V-like"/>
</dbReference>
<dbReference type="SUPFAM" id="SSF50447">
    <property type="entry name" value="Translation proteins"/>
    <property type="match status" value="1"/>
</dbReference>
<dbReference type="FunFam" id="3.30.230.10:FF:000003">
    <property type="entry name" value="Elongation factor G"/>
    <property type="match status" value="1"/>
</dbReference>
<accession>A0A7S2WCY4</accession>
<dbReference type="SUPFAM" id="SSF54980">
    <property type="entry name" value="EF-G C-terminal domain-like"/>
    <property type="match status" value="2"/>
</dbReference>
<dbReference type="FunFam" id="3.40.50.300:FF:000029">
    <property type="entry name" value="Elongation factor G"/>
    <property type="match status" value="1"/>
</dbReference>
<dbReference type="SUPFAM" id="SSF54211">
    <property type="entry name" value="Ribosomal protein S5 domain 2-like"/>
    <property type="match status" value="1"/>
</dbReference>
<dbReference type="Gene3D" id="3.40.50.300">
    <property type="entry name" value="P-loop containing nucleotide triphosphate hydrolases"/>
    <property type="match status" value="1"/>
</dbReference>
<dbReference type="GO" id="GO:0005525">
    <property type="term" value="F:GTP binding"/>
    <property type="evidence" value="ECO:0007669"/>
    <property type="project" value="UniProtKB-UniRule"/>
</dbReference>
<feature type="domain" description="Tr-type G" evidence="7">
    <location>
        <begin position="57"/>
        <end position="334"/>
    </location>
</feature>
<dbReference type="GO" id="GO:0003924">
    <property type="term" value="F:GTPase activity"/>
    <property type="evidence" value="ECO:0007669"/>
    <property type="project" value="UniProtKB-UniRule"/>
</dbReference>
<evidence type="ECO:0000256" key="1">
    <source>
        <dbReference type="ARBA" id="ARBA00005870"/>
    </source>
</evidence>
<feature type="binding site" evidence="6">
    <location>
        <begin position="133"/>
        <end position="137"/>
    </location>
    <ligand>
        <name>GTP</name>
        <dbReference type="ChEBI" id="CHEBI:37565"/>
    </ligand>
</feature>
<dbReference type="InterPro" id="IPR004540">
    <property type="entry name" value="Transl_elong_EFG/EF2"/>
</dbReference>
<dbReference type="InterPro" id="IPR041095">
    <property type="entry name" value="EFG_II"/>
</dbReference>
<proteinExistence type="inferred from homology"/>
<comment type="pathway">
    <text evidence="6">Protein biosynthesis; polypeptide chain elongation.</text>
</comment>
<dbReference type="SUPFAM" id="SSF52540">
    <property type="entry name" value="P-loop containing nucleoside triphosphate hydrolases"/>
    <property type="match status" value="1"/>
</dbReference>
<dbReference type="CDD" id="cd01434">
    <property type="entry name" value="EFG_mtEFG1_IV"/>
    <property type="match status" value="1"/>
</dbReference>
<keyword evidence="2 6" id="KW-0547">Nucleotide-binding</keyword>
<comment type="similarity">
    <text evidence="6">Belongs to the GTP-binding elongation factor family. EF-G/EF-2 subfamily.</text>
</comment>
<dbReference type="InterPro" id="IPR014721">
    <property type="entry name" value="Ribsml_uS5_D2-typ_fold_subgr"/>
</dbReference>
<dbReference type="PROSITE" id="PS00301">
    <property type="entry name" value="G_TR_1"/>
    <property type="match status" value="1"/>
</dbReference>
<sequence length="758" mass="84517">MLALLRSRTATFRAGGVNLRSPGIVFFDNAVDFARGNESGTQKRGFAAAAADITDPELLRNIGISAHIDSGKTTLTERILFYTGRINAIHEVRGKDGVGAKMDSMDLEREKGITIQSAATFTSWKDKNINIIDTPGHVDFTVEVERALRVLDGAIMVLCGVAGVQSQSITVDRQMKRYSVPRVAFINKLDRVGADPEFVTNALREKLRLNAAQVQIPIGIESSLTGVVDLVKQTAYLNKGDDGEVIEEVPIPDDLKEKAAMKRAEMLEHLAEVDEEVGEFFLMDEEPPLETIQAAIRRQTIANTFVPVFMGSAYKNRGVQPLLDGVDAYLPSPLEKNYEYLDLDDKEKPNPLKCDNNEELVCLAFKLEEGRFGQLTYVRVYQGTLKRGMNIRNTTSGKKVKISRLVRMHSDEMEEVQQVGAGEIAALFGIECQSGDTFCDGDQKKFNPSMMTMFVPEPVVSLAISPKDKGKGADTFTKALSRFQREDPTFRVTFDEESKETVIHGMGELHLEVYVERMKREYKCETIVGRPQVNYRESIAQKIEFNHLHKKQSGGAGQFGRVVGHLAPMTEEEIEENGGKKFLFENNLIGNVIPPEYINAVEKGYMDSLEEGPFIGHPVQGVKFVLEDGQAHQVDSSEMAFRICARNAFKAAFMQGEPIVLEPIMAVDVECPDEYQGTVVGGLNRRRGVIQDTISKDGSCHIRCDVPLSEMFGYSTEIRSQTQAKGEFTMEFKCHQKMTKSDEDKLVQLYKEKQAAKN</sequence>
<dbReference type="PANTHER" id="PTHR43636">
    <property type="entry name" value="ELONGATION FACTOR G, MITOCHONDRIAL"/>
    <property type="match status" value="1"/>
</dbReference>
<evidence type="ECO:0000256" key="5">
    <source>
        <dbReference type="ARBA" id="ARBA00023134"/>
    </source>
</evidence>
<evidence type="ECO:0000256" key="4">
    <source>
        <dbReference type="ARBA" id="ARBA00022917"/>
    </source>
</evidence>
<dbReference type="Pfam" id="PF14492">
    <property type="entry name" value="EFG_III"/>
    <property type="match status" value="1"/>
</dbReference>
<evidence type="ECO:0000259" key="7">
    <source>
        <dbReference type="PROSITE" id="PS51722"/>
    </source>
</evidence>
<dbReference type="CDD" id="cd04091">
    <property type="entry name" value="mtEFG1_II_like"/>
    <property type="match status" value="1"/>
</dbReference>
<evidence type="ECO:0000313" key="8">
    <source>
        <dbReference type="EMBL" id="CAD9680161.1"/>
    </source>
</evidence>
<dbReference type="InterPro" id="IPR009000">
    <property type="entry name" value="Transl_B-barrel_sf"/>
</dbReference>
<dbReference type="NCBIfam" id="TIGR00231">
    <property type="entry name" value="small_GTP"/>
    <property type="match status" value="1"/>
</dbReference>
<dbReference type="InterPro" id="IPR031157">
    <property type="entry name" value="G_TR_CS"/>
</dbReference>
<keyword evidence="5 6" id="KW-0342">GTP-binding</keyword>
<dbReference type="NCBIfam" id="TIGR00484">
    <property type="entry name" value="EF-G"/>
    <property type="match status" value="1"/>
</dbReference>
<dbReference type="InterPro" id="IPR000795">
    <property type="entry name" value="T_Tr_GTP-bd_dom"/>
</dbReference>
<comment type="similarity">
    <text evidence="1">Belongs to the TRAFAC class translation factor GTPase superfamily. Classic translation factor GTPase family. EF-G/EF-2 subfamily.</text>
</comment>
<dbReference type="NCBIfam" id="NF009381">
    <property type="entry name" value="PRK12740.1-5"/>
    <property type="match status" value="1"/>
</dbReference>
<dbReference type="PROSITE" id="PS51722">
    <property type="entry name" value="G_TR_2"/>
    <property type="match status" value="1"/>
</dbReference>
<evidence type="ECO:0000256" key="2">
    <source>
        <dbReference type="ARBA" id="ARBA00022741"/>
    </source>
</evidence>
<evidence type="ECO:0000256" key="3">
    <source>
        <dbReference type="ARBA" id="ARBA00022768"/>
    </source>
</evidence>
<protein>
    <recommendedName>
        <fullName evidence="6">Elongation factor G, mitochondrial</fullName>
        <shortName evidence="6">EF-Gmt</shortName>
    </recommendedName>
    <alternativeName>
        <fullName evidence="6">Elongation factor G 1, mitochondrial</fullName>
        <shortName evidence="6">mEF-G 1</shortName>
    </alternativeName>
    <alternativeName>
        <fullName evidence="6">Elongation factor G1</fullName>
    </alternativeName>
</protein>
<dbReference type="FunFam" id="3.30.70.870:FF:000001">
    <property type="entry name" value="Elongation factor G"/>
    <property type="match status" value="1"/>
</dbReference>
<dbReference type="Pfam" id="PF03144">
    <property type="entry name" value="GTP_EFTU_D2"/>
    <property type="match status" value="1"/>
</dbReference>
<dbReference type="FunFam" id="3.30.70.240:FF:000001">
    <property type="entry name" value="Elongation factor G"/>
    <property type="match status" value="1"/>
</dbReference>
<dbReference type="Gene3D" id="2.40.30.10">
    <property type="entry name" value="Translation factors"/>
    <property type="match status" value="1"/>
</dbReference>
<dbReference type="Gene3D" id="3.30.230.10">
    <property type="match status" value="1"/>
</dbReference>
<dbReference type="Pfam" id="PF00679">
    <property type="entry name" value="EFG_C"/>
    <property type="match status" value="1"/>
</dbReference>
<dbReference type="InterPro" id="IPR004161">
    <property type="entry name" value="EFTu-like_2"/>
</dbReference>
<dbReference type="InterPro" id="IPR047872">
    <property type="entry name" value="EFG_IV"/>
</dbReference>